<feature type="transmembrane region" description="Helical" evidence="1">
    <location>
        <begin position="139"/>
        <end position="160"/>
    </location>
</feature>
<evidence type="ECO:0000313" key="3">
    <source>
        <dbReference type="EMBL" id="MFC4359586.1"/>
    </source>
</evidence>
<dbReference type="GO" id="GO:0005886">
    <property type="term" value="C:plasma membrane"/>
    <property type="evidence" value="ECO:0007669"/>
    <property type="project" value="UniProtKB-SubCell"/>
</dbReference>
<feature type="transmembrane region" description="Helical" evidence="1">
    <location>
        <begin position="78"/>
        <end position="96"/>
    </location>
</feature>
<name>A0ABD5PGK5_9EURY</name>
<comment type="subcellular location">
    <subcellularLocation>
        <location evidence="1">Cell membrane</location>
        <topology evidence="1">Multi-pass membrane protein</topology>
    </subcellularLocation>
</comment>
<dbReference type="Proteomes" id="UP001595921">
    <property type="component" value="Unassembled WGS sequence"/>
</dbReference>
<protein>
    <recommendedName>
        <fullName evidence="1">Probable queuosine precursor transporter</fullName>
        <shortName evidence="1">Q precursor transporter</shortName>
    </recommendedName>
</protein>
<keyword evidence="1" id="KW-0812">Transmembrane</keyword>
<keyword evidence="4" id="KW-1185">Reference proteome</keyword>
<evidence type="ECO:0000256" key="2">
    <source>
        <dbReference type="SAM" id="MobiDB-lite"/>
    </source>
</evidence>
<feature type="transmembrane region" description="Helical" evidence="1">
    <location>
        <begin position="181"/>
        <end position="211"/>
    </location>
</feature>
<dbReference type="PANTHER" id="PTHR34300:SF2">
    <property type="entry name" value="QUEUOSINE PRECURSOR TRANSPORTER-RELATED"/>
    <property type="match status" value="1"/>
</dbReference>
<dbReference type="HAMAP" id="MF_02088">
    <property type="entry name" value="Q_prec_transport"/>
    <property type="match status" value="1"/>
</dbReference>
<dbReference type="PANTHER" id="PTHR34300">
    <property type="entry name" value="QUEUOSINE PRECURSOR TRANSPORTER-RELATED"/>
    <property type="match status" value="1"/>
</dbReference>
<comment type="similarity">
    <text evidence="1">Belongs to the vitamin uptake transporter (VUT/ECF) (TC 2.A.88) family. Q precursor transporter subfamily.</text>
</comment>
<keyword evidence="1" id="KW-0813">Transport</keyword>
<feature type="compositionally biased region" description="Low complexity" evidence="2">
    <location>
        <begin position="13"/>
        <end position="24"/>
    </location>
</feature>
<gene>
    <name evidence="3" type="ORF">ACFO0N_16710</name>
</gene>
<feature type="region of interest" description="Disordered" evidence="2">
    <location>
        <begin position="1"/>
        <end position="24"/>
    </location>
</feature>
<feature type="transmembrane region" description="Helical" evidence="1">
    <location>
        <begin position="108"/>
        <end position="127"/>
    </location>
</feature>
<organism evidence="3 4">
    <name type="scientific">Halobium salinum</name>
    <dbReference type="NCBI Taxonomy" id="1364940"/>
    <lineage>
        <taxon>Archaea</taxon>
        <taxon>Methanobacteriati</taxon>
        <taxon>Methanobacteriota</taxon>
        <taxon>Stenosarchaea group</taxon>
        <taxon>Halobacteria</taxon>
        <taxon>Halobacteriales</taxon>
        <taxon>Haloferacaceae</taxon>
        <taxon>Halobium</taxon>
    </lineage>
</organism>
<evidence type="ECO:0000313" key="4">
    <source>
        <dbReference type="Proteomes" id="UP001595921"/>
    </source>
</evidence>
<comment type="caution">
    <text evidence="3">The sequence shown here is derived from an EMBL/GenBank/DDBJ whole genome shotgun (WGS) entry which is preliminary data.</text>
</comment>
<dbReference type="EMBL" id="JBHSDS010000008">
    <property type="protein sequence ID" value="MFC4359586.1"/>
    <property type="molecule type" value="Genomic_DNA"/>
</dbReference>
<evidence type="ECO:0000256" key="1">
    <source>
        <dbReference type="HAMAP-Rule" id="MF_02088"/>
    </source>
</evidence>
<comment type="function">
    <text evidence="1">Involved in the import of queuosine (Q) precursors, required for Q precursor salvage.</text>
</comment>
<dbReference type="AlphaFoldDB" id="A0ABD5PGK5"/>
<keyword evidence="1" id="KW-1003">Cell membrane</keyword>
<keyword evidence="1" id="KW-1133">Transmembrane helix</keyword>
<dbReference type="RefSeq" id="WP_267621608.1">
    <property type="nucleotide sequence ID" value="NZ_JAODIW010000006.1"/>
</dbReference>
<sequence>MTSEGAPDGGSGAPDDGASSRATDGGVDGFGGADALPAGRLAIVALFVTALVTAQLTASKLLAVPLPVTLPVVGPEVVMPGAALAYALTFFASDCYSELYGKRAAQTMVNVAFGMNFVVLVLVWSTISAPAVDPEFGERFAAVLAPGTNVILGSLAAYVVSQNWDVVVFHRIREYTNGEMLWLRNVASTASSQAIDTVIFVGIAFVLAPTLLGIGQPLPTSVVLSLVVGQYLLKLLVALVDTPFVYAVVGYLRSRGHGTNYERSATLD</sequence>
<reference evidence="3 4" key="1">
    <citation type="journal article" date="2019" name="Int. J. Syst. Evol. Microbiol.">
        <title>The Global Catalogue of Microorganisms (GCM) 10K type strain sequencing project: providing services to taxonomists for standard genome sequencing and annotation.</title>
        <authorList>
            <consortium name="The Broad Institute Genomics Platform"/>
            <consortium name="The Broad Institute Genome Sequencing Center for Infectious Disease"/>
            <person name="Wu L."/>
            <person name="Ma J."/>
        </authorList>
    </citation>
    <scope>NUCLEOTIDE SEQUENCE [LARGE SCALE GENOMIC DNA]</scope>
    <source>
        <strain evidence="3 4">CGMCC 1.12553</strain>
    </source>
</reference>
<proteinExistence type="inferred from homology"/>
<dbReference type="InterPro" id="IPR003744">
    <property type="entry name" value="YhhQ"/>
</dbReference>
<dbReference type="NCBIfam" id="TIGR00697">
    <property type="entry name" value="queuosine precursor transporter"/>
    <property type="match status" value="1"/>
</dbReference>
<keyword evidence="1" id="KW-0472">Membrane</keyword>
<feature type="transmembrane region" description="Helical" evidence="1">
    <location>
        <begin position="231"/>
        <end position="252"/>
    </location>
</feature>
<accession>A0ABD5PGK5</accession>
<dbReference type="GO" id="GO:0022857">
    <property type="term" value="F:transmembrane transporter activity"/>
    <property type="evidence" value="ECO:0007669"/>
    <property type="project" value="UniProtKB-UniRule"/>
</dbReference>
<dbReference type="Pfam" id="PF02592">
    <property type="entry name" value="Vut_1"/>
    <property type="match status" value="1"/>
</dbReference>
<feature type="transmembrane region" description="Helical" evidence="1">
    <location>
        <begin position="41"/>
        <end position="58"/>
    </location>
</feature>